<keyword evidence="1" id="KW-0812">Transmembrane</keyword>
<sequence>MAALRRRPIIRSSVAALLGGAGCFCFLGFRGFPETAPVVGGLFLIDRILIQFLYPLESDRQNSCKQIRSIAIIRPARLGHFSN</sequence>
<gene>
    <name evidence="2" type="ORF">SDJN03_10998</name>
</gene>
<dbReference type="EMBL" id="JAGKQH010000007">
    <property type="protein sequence ID" value="KAG6594445.1"/>
    <property type="molecule type" value="Genomic_DNA"/>
</dbReference>
<evidence type="ECO:0000256" key="1">
    <source>
        <dbReference type="SAM" id="Phobius"/>
    </source>
</evidence>
<dbReference type="PROSITE" id="PS51257">
    <property type="entry name" value="PROKAR_LIPOPROTEIN"/>
    <property type="match status" value="1"/>
</dbReference>
<feature type="transmembrane region" description="Helical" evidence="1">
    <location>
        <begin position="12"/>
        <end position="32"/>
    </location>
</feature>
<keyword evidence="3" id="KW-1185">Reference proteome</keyword>
<keyword evidence="1" id="KW-0472">Membrane</keyword>
<dbReference type="AlphaFoldDB" id="A0AAV6NAD7"/>
<dbReference type="Proteomes" id="UP000685013">
    <property type="component" value="Chromosome 7"/>
</dbReference>
<reference evidence="2 3" key="1">
    <citation type="journal article" date="2021" name="Hortic Res">
        <title>The domestication of Cucurbita argyrosperma as revealed by the genome of its wild relative.</title>
        <authorList>
            <person name="Barrera-Redondo J."/>
            <person name="Sanchez-de la Vega G."/>
            <person name="Aguirre-Liguori J.A."/>
            <person name="Castellanos-Morales G."/>
            <person name="Gutierrez-Guerrero Y.T."/>
            <person name="Aguirre-Dugua X."/>
            <person name="Aguirre-Planter E."/>
            <person name="Tenaillon M.I."/>
            <person name="Lira-Saade R."/>
            <person name="Eguiarte L.E."/>
        </authorList>
    </citation>
    <scope>NUCLEOTIDE SEQUENCE [LARGE SCALE GENOMIC DNA]</scope>
    <source>
        <strain evidence="2">JBR-2021</strain>
    </source>
</reference>
<accession>A0AAV6NAD7</accession>
<proteinExistence type="predicted"/>
<evidence type="ECO:0000313" key="2">
    <source>
        <dbReference type="EMBL" id="KAG6594445.1"/>
    </source>
</evidence>
<keyword evidence="1" id="KW-1133">Transmembrane helix</keyword>
<organism evidence="2 3">
    <name type="scientific">Cucurbita argyrosperma subsp. sororia</name>
    <dbReference type="NCBI Taxonomy" id="37648"/>
    <lineage>
        <taxon>Eukaryota</taxon>
        <taxon>Viridiplantae</taxon>
        <taxon>Streptophyta</taxon>
        <taxon>Embryophyta</taxon>
        <taxon>Tracheophyta</taxon>
        <taxon>Spermatophyta</taxon>
        <taxon>Magnoliopsida</taxon>
        <taxon>eudicotyledons</taxon>
        <taxon>Gunneridae</taxon>
        <taxon>Pentapetalae</taxon>
        <taxon>rosids</taxon>
        <taxon>fabids</taxon>
        <taxon>Cucurbitales</taxon>
        <taxon>Cucurbitaceae</taxon>
        <taxon>Cucurbiteae</taxon>
        <taxon>Cucurbita</taxon>
    </lineage>
</organism>
<comment type="caution">
    <text evidence="2">The sequence shown here is derived from an EMBL/GenBank/DDBJ whole genome shotgun (WGS) entry which is preliminary data.</text>
</comment>
<name>A0AAV6NAD7_9ROSI</name>
<protein>
    <submittedName>
        <fullName evidence="2">Uncharacterized protein</fullName>
    </submittedName>
</protein>
<evidence type="ECO:0000313" key="3">
    <source>
        <dbReference type="Proteomes" id="UP000685013"/>
    </source>
</evidence>
<feature type="non-terminal residue" evidence="2">
    <location>
        <position position="1"/>
    </location>
</feature>